<dbReference type="Gene3D" id="3.40.1000.70">
    <property type="entry name" value="PknH-like extracellular domain"/>
    <property type="match status" value="1"/>
</dbReference>
<geneLocation type="plasmid" evidence="3">
    <name>pjcm18538 dna</name>
</geneLocation>
<feature type="domain" description="PknH-like extracellular" evidence="1">
    <location>
        <begin position="38"/>
        <end position="230"/>
    </location>
</feature>
<protein>
    <recommendedName>
        <fullName evidence="1">PknH-like extracellular domain-containing protein</fullName>
    </recommendedName>
</protein>
<dbReference type="AlphaFoldDB" id="A0A7I7RX83"/>
<dbReference type="InterPro" id="IPR026954">
    <property type="entry name" value="PknH-like_Extracell"/>
</dbReference>
<keyword evidence="3" id="KW-1185">Reference proteome</keyword>
<dbReference type="InterPro" id="IPR038232">
    <property type="entry name" value="PknH-like_Extracell_sf"/>
</dbReference>
<gene>
    <name evidence="2" type="ORF">MARA_21040</name>
</gene>
<proteinExistence type="predicted"/>
<dbReference type="Proteomes" id="UP000467428">
    <property type="component" value="Chromosome"/>
</dbReference>
<evidence type="ECO:0000259" key="1">
    <source>
        <dbReference type="Pfam" id="PF14032"/>
    </source>
</evidence>
<evidence type="ECO:0000313" key="2">
    <source>
        <dbReference type="EMBL" id="BBY48636.1"/>
    </source>
</evidence>
<dbReference type="EMBL" id="AP022593">
    <property type="protein sequence ID" value="BBY48636.1"/>
    <property type="molecule type" value="Genomic_DNA"/>
</dbReference>
<sequence length="235" mass="25030">MPDGGAIARRVAAMVVVAAALQGCSSEKAQGATEPVTVPASALVGSLASVAEINRVMDSTAMTPHPVTDTMADDRALLPNLNCLGVWQPDQAAIYGAPGEPDGWNALARQTLRTPDTEQWSSLVRQSVISYPSAEAAQRFFDQSAQRWSQCTNHRVNITLNDRPMPKWLSGDLGRAEGQLAMPVAVGMGAENRVCQRVLSIYSNVIIDVEACRPPLPIVTSASEIAAKIQRSLPA</sequence>
<reference evidence="2 3" key="1">
    <citation type="journal article" date="2019" name="Emerg. Microbes Infect.">
        <title>Comprehensive subspecies identification of 175 nontuberculous mycobacteria species based on 7547 genomic profiles.</title>
        <authorList>
            <person name="Matsumoto Y."/>
            <person name="Kinjo T."/>
            <person name="Motooka D."/>
            <person name="Nabeya D."/>
            <person name="Jung N."/>
            <person name="Uechi K."/>
            <person name="Horii T."/>
            <person name="Iida T."/>
            <person name="Fujita J."/>
            <person name="Nakamura S."/>
        </authorList>
    </citation>
    <scope>NUCLEOTIDE SEQUENCE [LARGE SCALE GENOMIC DNA]</scope>
    <source>
        <strain evidence="2 3">JCM 18538</strain>
    </source>
</reference>
<evidence type="ECO:0000313" key="3">
    <source>
        <dbReference type="Proteomes" id="UP000467428"/>
    </source>
</evidence>
<dbReference type="Pfam" id="PF14032">
    <property type="entry name" value="PknH_C"/>
    <property type="match status" value="1"/>
</dbReference>
<name>A0A7I7RX83_9MYCO</name>
<accession>A0A7I7RX83</accession>
<dbReference type="KEGG" id="marz:MARA_21040"/>
<organism evidence="2 3">
    <name type="scientific">Mycolicibacterium arabiense</name>
    <dbReference type="NCBI Taxonomy" id="1286181"/>
    <lineage>
        <taxon>Bacteria</taxon>
        <taxon>Bacillati</taxon>
        <taxon>Actinomycetota</taxon>
        <taxon>Actinomycetes</taxon>
        <taxon>Mycobacteriales</taxon>
        <taxon>Mycobacteriaceae</taxon>
        <taxon>Mycolicibacterium</taxon>
    </lineage>
</organism>
<dbReference type="RefSeq" id="WP_163918389.1">
    <property type="nucleotide sequence ID" value="NZ_AP022593.1"/>
</dbReference>